<dbReference type="CDD" id="cd14744">
    <property type="entry name" value="PAAR_CT_2"/>
    <property type="match status" value="1"/>
</dbReference>
<organism evidence="1 2">
    <name type="scientific">Pseudomonas amygdali pv. morsprunorum</name>
    <dbReference type="NCBI Taxonomy" id="129138"/>
    <lineage>
        <taxon>Bacteria</taxon>
        <taxon>Pseudomonadati</taxon>
        <taxon>Pseudomonadota</taxon>
        <taxon>Gammaproteobacteria</taxon>
        <taxon>Pseudomonadales</taxon>
        <taxon>Pseudomonadaceae</taxon>
        <taxon>Pseudomonas</taxon>
        <taxon>Pseudomonas amygdali</taxon>
    </lineage>
</organism>
<accession>A0A2S4I8A5</accession>
<dbReference type="AlphaFoldDB" id="A0A2S4I8A5"/>
<dbReference type="Gene3D" id="2.60.200.60">
    <property type="match status" value="1"/>
</dbReference>
<reference evidence="1 2" key="1">
    <citation type="submission" date="2018-08" db="EMBL/GenBank/DDBJ databases">
        <title>Recombination of ecologically and evolutionarily significant loci maintains genetic cohesion in the Pseudomonas syringae species complex.</title>
        <authorList>
            <person name="Dillon M."/>
            <person name="Thakur S."/>
            <person name="Almeida R.N.D."/>
            <person name="Weir B.S."/>
            <person name="Guttman D.S."/>
        </authorList>
    </citation>
    <scope>NUCLEOTIDE SEQUENCE [LARGE SCALE GENOMIC DNA]</scope>
    <source>
        <strain evidence="1 2">19322</strain>
    </source>
</reference>
<dbReference type="EMBL" id="RBNS01000297">
    <property type="protein sequence ID" value="RML48588.1"/>
    <property type="molecule type" value="Genomic_DNA"/>
</dbReference>
<evidence type="ECO:0000313" key="2">
    <source>
        <dbReference type="Proteomes" id="UP000277952"/>
    </source>
</evidence>
<evidence type="ECO:0008006" key="3">
    <source>
        <dbReference type="Google" id="ProtNLM"/>
    </source>
</evidence>
<gene>
    <name evidence="1" type="ORF">ALQ94_100526</name>
</gene>
<dbReference type="InterPro" id="IPR008727">
    <property type="entry name" value="PAAR_motif"/>
</dbReference>
<dbReference type="Pfam" id="PF05488">
    <property type="entry name" value="PAAR_motif"/>
    <property type="match status" value="1"/>
</dbReference>
<dbReference type="Proteomes" id="UP000277952">
    <property type="component" value="Unassembled WGS sequence"/>
</dbReference>
<evidence type="ECO:0000313" key="1">
    <source>
        <dbReference type="EMBL" id="RML48588.1"/>
    </source>
</evidence>
<protein>
    <recommendedName>
        <fullName evidence="3">PAAR-like protein</fullName>
    </recommendedName>
</protein>
<sequence>MYHTNLTRHEAISYREASMRPIIVINDPTSDAGQVLEGSPSTFINGLAVARVGDRVSCPHGIGTIVSGDETLLVDGRPVAREGDFISCGARLMATQQDTVDL</sequence>
<name>A0A2S4I8A5_PSEA0</name>
<proteinExistence type="predicted"/>
<comment type="caution">
    <text evidence="1">The sequence shown here is derived from an EMBL/GenBank/DDBJ whole genome shotgun (WGS) entry which is preliminary data.</text>
</comment>